<comment type="cofactor">
    <cofactor evidence="1">
        <name>a divalent metal cation</name>
        <dbReference type="ChEBI" id="CHEBI:60240"/>
    </cofactor>
</comment>
<evidence type="ECO:0000256" key="1">
    <source>
        <dbReference type="ARBA" id="ARBA00001968"/>
    </source>
</evidence>
<feature type="domain" description="Endoribonuclease YicC-like N-terminal" evidence="6">
    <location>
        <begin position="2"/>
        <end position="154"/>
    </location>
</feature>
<dbReference type="GO" id="GO:0004521">
    <property type="term" value="F:RNA endonuclease activity"/>
    <property type="evidence" value="ECO:0007669"/>
    <property type="project" value="InterPro"/>
</dbReference>
<sequence length="288" mass="31866">MIYSMTGYAARTCAVNGGVLHIELKSVNSRYLDCQFRVCDELRIAEPALRELIGARISRGKLECRVSFVPASRNTQQPGLNVDLLERLKVFDTQIRSVLPLAAPLTVSDILHWPAIFGDETVDVETAVPVCLTLAGEALDDFAASRAREGEKLAAVILEKVAHMRALAHAVAPRIPAAQASFNEKLRQRLLDAVQLVDDERIRQEVAVFAARIDVAEELARLSTHLDEVERVLKAGGASGKRLDFLMQELNREANTLGSKSLVTEVSQTAIEFKLLIEQMREQVQNLE</sequence>
<gene>
    <name evidence="8" type="ORF">AW09_003414</name>
</gene>
<evidence type="ECO:0000313" key="9">
    <source>
        <dbReference type="Proteomes" id="UP000020077"/>
    </source>
</evidence>
<protein>
    <recommendedName>
        <fullName evidence="10">YicC family protein</fullName>
    </recommendedName>
</protein>
<dbReference type="NCBIfam" id="TIGR00255">
    <property type="entry name" value="YicC/YloC family endoribonuclease"/>
    <property type="match status" value="1"/>
</dbReference>
<evidence type="ECO:0000256" key="5">
    <source>
        <dbReference type="ARBA" id="ARBA00035648"/>
    </source>
</evidence>
<dbReference type="InterPro" id="IPR013527">
    <property type="entry name" value="YicC-like_N"/>
</dbReference>
<keyword evidence="4" id="KW-0378">Hydrolase</keyword>
<evidence type="ECO:0000256" key="2">
    <source>
        <dbReference type="ARBA" id="ARBA00022722"/>
    </source>
</evidence>
<dbReference type="GO" id="GO:0016787">
    <property type="term" value="F:hydrolase activity"/>
    <property type="evidence" value="ECO:0007669"/>
    <property type="project" value="UniProtKB-KW"/>
</dbReference>
<dbReference type="InterPro" id="IPR013551">
    <property type="entry name" value="YicC-like_C"/>
</dbReference>
<accession>A0A080LSP7</accession>
<keyword evidence="2" id="KW-0540">Nuclease</keyword>
<comment type="similarity">
    <text evidence="5">Belongs to the YicC/YloC family.</text>
</comment>
<dbReference type="AlphaFoldDB" id="A0A080LSP7"/>
<dbReference type="PANTHER" id="PTHR30636:SF3">
    <property type="entry name" value="UPF0701 PROTEIN YICC"/>
    <property type="match status" value="1"/>
</dbReference>
<keyword evidence="3" id="KW-0255">Endonuclease</keyword>
<feature type="domain" description="Endoribonuclease YicC-like C-terminal" evidence="7">
    <location>
        <begin position="174"/>
        <end position="288"/>
    </location>
</feature>
<comment type="caution">
    <text evidence="8">The sequence shown here is derived from an EMBL/GenBank/DDBJ whole genome shotgun (WGS) entry which is preliminary data.</text>
</comment>
<dbReference type="Proteomes" id="UP000020077">
    <property type="component" value="Unassembled WGS sequence"/>
</dbReference>
<evidence type="ECO:0008006" key="10">
    <source>
        <dbReference type="Google" id="ProtNLM"/>
    </source>
</evidence>
<dbReference type="Pfam" id="PF08340">
    <property type="entry name" value="YicC-like_C"/>
    <property type="match status" value="1"/>
</dbReference>
<dbReference type="EMBL" id="JDVG02000543">
    <property type="protein sequence ID" value="KFB71446.1"/>
    <property type="molecule type" value="Genomic_DNA"/>
</dbReference>
<reference evidence="8 9" key="1">
    <citation type="submission" date="2014-02" db="EMBL/GenBank/DDBJ databases">
        <title>Expanding our view of genomic diversity in Candidatus Accumulibacter clades.</title>
        <authorList>
            <person name="Skennerton C.T."/>
            <person name="Barr J.J."/>
            <person name="Slater F.R."/>
            <person name="Bond P.L."/>
            <person name="Tyson G.W."/>
        </authorList>
    </citation>
    <scope>NUCLEOTIDE SEQUENCE [LARGE SCALE GENOMIC DNA]</scope>
    <source>
        <strain evidence="9">BA-91</strain>
    </source>
</reference>
<dbReference type="PANTHER" id="PTHR30636">
    <property type="entry name" value="UPF0701 PROTEIN YICC"/>
    <property type="match status" value="1"/>
</dbReference>
<evidence type="ECO:0000256" key="4">
    <source>
        <dbReference type="ARBA" id="ARBA00022801"/>
    </source>
</evidence>
<dbReference type="InterPro" id="IPR005229">
    <property type="entry name" value="YicC/YloC-like"/>
</dbReference>
<evidence type="ECO:0000259" key="7">
    <source>
        <dbReference type="Pfam" id="PF08340"/>
    </source>
</evidence>
<organism evidence="8 9">
    <name type="scientific">Candidatus Accumulibacter phosphatis</name>
    <dbReference type="NCBI Taxonomy" id="327160"/>
    <lineage>
        <taxon>Bacteria</taxon>
        <taxon>Pseudomonadati</taxon>
        <taxon>Pseudomonadota</taxon>
        <taxon>Betaproteobacteria</taxon>
        <taxon>Candidatus Accumulibacter</taxon>
    </lineage>
</organism>
<evidence type="ECO:0000259" key="6">
    <source>
        <dbReference type="Pfam" id="PF03755"/>
    </source>
</evidence>
<proteinExistence type="inferred from homology"/>
<dbReference type="Pfam" id="PF03755">
    <property type="entry name" value="YicC-like_N"/>
    <property type="match status" value="1"/>
</dbReference>
<evidence type="ECO:0000313" key="8">
    <source>
        <dbReference type="EMBL" id="KFB71446.1"/>
    </source>
</evidence>
<name>A0A080LSP7_9PROT</name>
<evidence type="ECO:0000256" key="3">
    <source>
        <dbReference type="ARBA" id="ARBA00022759"/>
    </source>
</evidence>